<evidence type="ECO:0000313" key="2">
    <source>
        <dbReference type="EMBL" id="QSE77491.1"/>
    </source>
</evidence>
<accession>A0AA45KI52</accession>
<dbReference type="Pfam" id="PF17255">
    <property type="entry name" value="EbsA"/>
    <property type="match status" value="1"/>
</dbReference>
<dbReference type="AlphaFoldDB" id="A0AA45KI52"/>
<protein>
    <recommendedName>
        <fullName evidence="4">Pore-forming protein</fullName>
    </recommendedName>
</protein>
<dbReference type="Proteomes" id="UP000663608">
    <property type="component" value="Chromosome"/>
</dbReference>
<keyword evidence="1" id="KW-0472">Membrane</keyword>
<dbReference type="InterPro" id="IPR020215">
    <property type="entry name" value="EbsA-like"/>
</dbReference>
<dbReference type="EMBL" id="CP070872">
    <property type="protein sequence ID" value="QSE77491.1"/>
    <property type="molecule type" value="Genomic_DNA"/>
</dbReference>
<feature type="transmembrane region" description="Helical" evidence="1">
    <location>
        <begin position="38"/>
        <end position="58"/>
    </location>
</feature>
<dbReference type="KEGG" id="lti:JW886_04410"/>
<gene>
    <name evidence="2" type="ORF">JW886_04410</name>
</gene>
<evidence type="ECO:0000256" key="1">
    <source>
        <dbReference type="SAM" id="Phobius"/>
    </source>
</evidence>
<evidence type="ECO:0008006" key="4">
    <source>
        <dbReference type="Google" id="ProtNLM"/>
    </source>
</evidence>
<feature type="transmembrane region" description="Helical" evidence="1">
    <location>
        <begin position="6"/>
        <end position="26"/>
    </location>
</feature>
<proteinExistence type="predicted"/>
<dbReference type="RefSeq" id="WP_075525014.1">
    <property type="nucleotide sequence ID" value="NZ_BNDT01000001.1"/>
</dbReference>
<keyword evidence="1" id="KW-1133">Transmembrane helix</keyword>
<evidence type="ECO:0000313" key="3">
    <source>
        <dbReference type="Proteomes" id="UP000663608"/>
    </source>
</evidence>
<organism evidence="2 3">
    <name type="scientific">Lactococcus taiwanensis</name>
    <dbReference type="NCBI Taxonomy" id="1151742"/>
    <lineage>
        <taxon>Bacteria</taxon>
        <taxon>Bacillati</taxon>
        <taxon>Bacillota</taxon>
        <taxon>Bacilli</taxon>
        <taxon>Lactobacillales</taxon>
        <taxon>Streptococcaceae</taxon>
        <taxon>Lactococcus</taxon>
    </lineage>
</organism>
<sequence>MKTGYFLPVSLNHRLVWLWGIIILSFERTLFYELDKQGNWFLTTLAILSYLVFVVLIWPHRFFISEGQLHFTTFPRVKMKSIELKYISAIRVRKFGFEFSYAGKRYQFLTFGKSKQTLASLQEVLDASQEKILEAKA</sequence>
<name>A0AA45KI52_9LACT</name>
<reference evidence="2 3" key="1">
    <citation type="submission" date="2021-02" db="EMBL/GenBank/DDBJ databases">
        <title>Complete genome sequence of Lactococcus lactis strain K_LL004.</title>
        <authorList>
            <person name="Kim H.B."/>
        </authorList>
    </citation>
    <scope>NUCLEOTIDE SEQUENCE [LARGE SCALE GENOMIC DNA]</scope>
    <source>
        <strain evidence="2 3">K_LL004</strain>
    </source>
</reference>
<keyword evidence="3" id="KW-1185">Reference proteome</keyword>
<keyword evidence="1" id="KW-0812">Transmembrane</keyword>